<evidence type="ECO:0000259" key="9">
    <source>
        <dbReference type="PROSITE" id="PS51855"/>
    </source>
</evidence>
<dbReference type="HAMAP" id="MF_00139">
    <property type="entry name" value="PurH"/>
    <property type="match status" value="1"/>
</dbReference>
<dbReference type="Pfam" id="PF02142">
    <property type="entry name" value="MGS"/>
    <property type="match status" value="1"/>
</dbReference>
<organism evidence="10 11">
    <name type="scientific">Halobacteriovorax marinus</name>
    <dbReference type="NCBI Taxonomy" id="97084"/>
    <lineage>
        <taxon>Bacteria</taxon>
        <taxon>Pseudomonadati</taxon>
        <taxon>Bdellovibrionota</taxon>
        <taxon>Bacteriovoracia</taxon>
        <taxon>Bacteriovoracales</taxon>
        <taxon>Halobacteriovoraceae</taxon>
        <taxon>Halobacteriovorax</taxon>
    </lineage>
</organism>
<dbReference type="UniPathway" id="UPA00074">
    <property type="reaction ID" value="UER00133"/>
</dbReference>
<dbReference type="Gene3D" id="3.40.50.1380">
    <property type="entry name" value="Methylglyoxal synthase-like domain"/>
    <property type="match status" value="1"/>
</dbReference>
<evidence type="ECO:0000313" key="10">
    <source>
        <dbReference type="EMBL" id="OUR97338.1"/>
    </source>
</evidence>
<dbReference type="InterPro" id="IPR036914">
    <property type="entry name" value="MGS-like_dom_sf"/>
</dbReference>
<evidence type="ECO:0000256" key="3">
    <source>
        <dbReference type="ARBA" id="ARBA00007667"/>
    </source>
</evidence>
<dbReference type="GO" id="GO:0003937">
    <property type="term" value="F:IMP cyclohydrolase activity"/>
    <property type="evidence" value="ECO:0007669"/>
    <property type="project" value="UniProtKB-UniRule"/>
</dbReference>
<dbReference type="EC" id="2.1.2.3" evidence="8"/>
<comment type="catalytic activity">
    <reaction evidence="8">
        <text>IMP + H2O = 5-formamido-1-(5-phospho-D-ribosyl)imidazole-4-carboxamide</text>
        <dbReference type="Rhea" id="RHEA:18445"/>
        <dbReference type="ChEBI" id="CHEBI:15377"/>
        <dbReference type="ChEBI" id="CHEBI:58053"/>
        <dbReference type="ChEBI" id="CHEBI:58467"/>
        <dbReference type="EC" id="3.5.4.10"/>
    </reaction>
</comment>
<comment type="pathway">
    <text evidence="2 8">Purine metabolism; IMP biosynthesis via de novo pathway; 5-formamido-1-(5-phospho-D-ribosyl)imidazole-4-carboxamide from 5-amino-1-(5-phospho-D-ribosyl)imidazole-4-carboxamide (10-formyl THF route): step 1/1.</text>
</comment>
<dbReference type="PROSITE" id="PS51855">
    <property type="entry name" value="MGS"/>
    <property type="match status" value="1"/>
</dbReference>
<dbReference type="EC" id="3.5.4.10" evidence="8"/>
<dbReference type="SMART" id="SM00798">
    <property type="entry name" value="AICARFT_IMPCHas"/>
    <property type="match status" value="1"/>
</dbReference>
<evidence type="ECO:0000256" key="7">
    <source>
        <dbReference type="ARBA" id="ARBA00023268"/>
    </source>
</evidence>
<keyword evidence="6 8" id="KW-0378">Hydrolase</keyword>
<evidence type="ECO:0000256" key="1">
    <source>
        <dbReference type="ARBA" id="ARBA00004844"/>
    </source>
</evidence>
<dbReference type="Pfam" id="PF01808">
    <property type="entry name" value="AICARFT_IMPCHas"/>
    <property type="match status" value="1"/>
</dbReference>
<comment type="domain">
    <text evidence="8">The IMP cyclohydrolase activity resides in the N-terminal region.</text>
</comment>
<sequence length="518" mass="57604">MSSNLLIKRALLSVSDKTGIVDLARTLVKYDCEIISSGGTKKFLEENGIHCTRIEDVTGNPEAFSGRMKTLSFQVSSALLYRRDSKDDINQAKELNIEPIDLVVCNLYPFEEVSKTSSDLDELIENIDIGGPTMLRASAKNYHHVASLCDTRDYESVINELNETKGEISFTTRKNLCAKTFAHTAHYDATIIEKLNPLLTDRPAAQVFKSGDLKELRYGENPHQKAFFLGDSSKWQTLQGKDLSYNNLLDADASFRCCFDLHTKFPTKKVAVIVKHSNPCGSAVTNGNLESLETAWSSDPISSFGGILCFNFEVDEAMATWLGDKFVEVVMAPSFSTEAQEVFAKKKNLRLVERSFDDSFLSEDMVKSVVGGFVVQKEDTEFCTKLNCVTKNNRNVDTDLLEFGVVLTKHFRSNAISLVTKKDDQLILVGAGMGNPNRLVSTTQAIEKAKENGYTDLSECVLISDAFFPFRDNVEVANSFGIKSIVQPGGSIKDKDVVAASDEFDMTMYFTGTRHFRH</sequence>
<dbReference type="GO" id="GO:0006189">
    <property type="term" value="P:'de novo' IMP biosynthetic process"/>
    <property type="evidence" value="ECO:0007669"/>
    <property type="project" value="UniProtKB-UniRule"/>
</dbReference>
<comment type="caution">
    <text evidence="10">The sequence shown here is derived from an EMBL/GenBank/DDBJ whole genome shotgun (WGS) entry which is preliminary data.</text>
</comment>
<evidence type="ECO:0000256" key="5">
    <source>
        <dbReference type="ARBA" id="ARBA00022755"/>
    </source>
</evidence>
<comment type="pathway">
    <text evidence="1 8">Purine metabolism; IMP biosynthesis via de novo pathway; IMP from 5-formamido-1-(5-phospho-D-ribosyl)imidazole-4-carboxamide: step 1/1.</text>
</comment>
<evidence type="ECO:0000256" key="8">
    <source>
        <dbReference type="HAMAP-Rule" id="MF_00139"/>
    </source>
</evidence>
<protein>
    <recommendedName>
        <fullName evidence="8">Bifunctional purine biosynthesis protein PurH</fullName>
    </recommendedName>
    <domain>
        <recommendedName>
            <fullName evidence="8">Phosphoribosylaminoimidazolecarboxamide formyltransferase</fullName>
            <ecNumber evidence="8">2.1.2.3</ecNumber>
        </recommendedName>
        <alternativeName>
            <fullName evidence="8">AICAR transformylase</fullName>
        </alternativeName>
    </domain>
    <domain>
        <recommendedName>
            <fullName evidence="8">IMP cyclohydrolase</fullName>
            <ecNumber evidence="8">3.5.4.10</ecNumber>
        </recommendedName>
        <alternativeName>
            <fullName evidence="8">ATIC</fullName>
        </alternativeName>
        <alternativeName>
            <fullName evidence="8">IMP synthase</fullName>
        </alternativeName>
        <alternativeName>
            <fullName evidence="8">Inosinicase</fullName>
        </alternativeName>
    </domain>
</protein>
<dbReference type="SUPFAM" id="SSF53927">
    <property type="entry name" value="Cytidine deaminase-like"/>
    <property type="match status" value="1"/>
</dbReference>
<dbReference type="EMBL" id="MAAO01000006">
    <property type="protein sequence ID" value="OUR97338.1"/>
    <property type="molecule type" value="Genomic_DNA"/>
</dbReference>
<feature type="domain" description="MGS-like" evidence="9">
    <location>
        <begin position="1"/>
        <end position="149"/>
    </location>
</feature>
<dbReference type="InterPro" id="IPR011607">
    <property type="entry name" value="MGS-like_dom"/>
</dbReference>
<dbReference type="InterPro" id="IPR024051">
    <property type="entry name" value="AICAR_Tfase_dup_dom_sf"/>
</dbReference>
<evidence type="ECO:0000256" key="4">
    <source>
        <dbReference type="ARBA" id="ARBA00022679"/>
    </source>
</evidence>
<dbReference type="GO" id="GO:0004643">
    <property type="term" value="F:phosphoribosylaminoimidazolecarboxamide formyltransferase activity"/>
    <property type="evidence" value="ECO:0007669"/>
    <property type="project" value="UniProtKB-UniRule"/>
</dbReference>
<keyword evidence="4 8" id="KW-0808">Transferase</keyword>
<accession>A0A1Y5F8W7</accession>
<name>A0A1Y5F8W7_9BACT</name>
<proteinExistence type="inferred from homology"/>
<dbReference type="SMART" id="SM00851">
    <property type="entry name" value="MGS"/>
    <property type="match status" value="1"/>
</dbReference>
<dbReference type="SUPFAM" id="SSF52335">
    <property type="entry name" value="Methylglyoxal synthase-like"/>
    <property type="match status" value="1"/>
</dbReference>
<evidence type="ECO:0000313" key="11">
    <source>
        <dbReference type="Proteomes" id="UP000196531"/>
    </source>
</evidence>
<keyword evidence="7 8" id="KW-0511">Multifunctional enzyme</keyword>
<evidence type="ECO:0000256" key="6">
    <source>
        <dbReference type="ARBA" id="ARBA00022801"/>
    </source>
</evidence>
<dbReference type="PIRSF" id="PIRSF000414">
    <property type="entry name" value="AICARFT_IMPCHas"/>
    <property type="match status" value="1"/>
</dbReference>
<dbReference type="CDD" id="cd01421">
    <property type="entry name" value="IMPCH"/>
    <property type="match status" value="1"/>
</dbReference>
<dbReference type="GO" id="GO:0005829">
    <property type="term" value="C:cytosol"/>
    <property type="evidence" value="ECO:0007669"/>
    <property type="project" value="TreeGrafter"/>
</dbReference>
<reference evidence="11" key="1">
    <citation type="journal article" date="2017" name="Proc. Natl. Acad. Sci. U.S.A.">
        <title>Simulation of Deepwater Horizon oil plume reveals substrate specialization within a complex community of hydrocarbon-degraders.</title>
        <authorList>
            <person name="Hu P."/>
            <person name="Dubinsky E.A."/>
            <person name="Probst A.J."/>
            <person name="Wang J."/>
            <person name="Sieber C.M.K."/>
            <person name="Tom L.M."/>
            <person name="Gardinali P."/>
            <person name="Banfield J.F."/>
            <person name="Atlas R.M."/>
            <person name="Andersen G.L."/>
        </authorList>
    </citation>
    <scope>NUCLEOTIDE SEQUENCE [LARGE SCALE GENOMIC DNA]</scope>
</reference>
<dbReference type="PANTHER" id="PTHR11692:SF0">
    <property type="entry name" value="BIFUNCTIONAL PURINE BIOSYNTHESIS PROTEIN ATIC"/>
    <property type="match status" value="1"/>
</dbReference>
<comment type="similarity">
    <text evidence="3 8">Belongs to the PurH family.</text>
</comment>
<evidence type="ECO:0000256" key="2">
    <source>
        <dbReference type="ARBA" id="ARBA00004954"/>
    </source>
</evidence>
<dbReference type="PANTHER" id="PTHR11692">
    <property type="entry name" value="BIFUNCTIONAL PURINE BIOSYNTHESIS PROTEIN PURH"/>
    <property type="match status" value="1"/>
</dbReference>
<gene>
    <name evidence="8" type="primary">purH</name>
    <name evidence="10" type="ORF">A9Q84_13520</name>
</gene>
<comment type="catalytic activity">
    <reaction evidence="8">
        <text>(6R)-10-formyltetrahydrofolate + 5-amino-1-(5-phospho-beta-D-ribosyl)imidazole-4-carboxamide = 5-formamido-1-(5-phospho-D-ribosyl)imidazole-4-carboxamide + (6S)-5,6,7,8-tetrahydrofolate</text>
        <dbReference type="Rhea" id="RHEA:22192"/>
        <dbReference type="ChEBI" id="CHEBI:57453"/>
        <dbReference type="ChEBI" id="CHEBI:58467"/>
        <dbReference type="ChEBI" id="CHEBI:58475"/>
        <dbReference type="ChEBI" id="CHEBI:195366"/>
        <dbReference type="EC" id="2.1.2.3"/>
    </reaction>
</comment>
<dbReference type="InterPro" id="IPR016193">
    <property type="entry name" value="Cytidine_deaminase-like"/>
</dbReference>
<dbReference type="AlphaFoldDB" id="A0A1Y5F8W7"/>
<keyword evidence="5 8" id="KW-0658">Purine biosynthesis</keyword>
<dbReference type="InterPro" id="IPR002695">
    <property type="entry name" value="PurH-like"/>
</dbReference>
<dbReference type="Proteomes" id="UP000196531">
    <property type="component" value="Unassembled WGS sequence"/>
</dbReference>
<dbReference type="NCBIfam" id="NF002049">
    <property type="entry name" value="PRK00881.1"/>
    <property type="match status" value="1"/>
</dbReference>
<dbReference type="FunFam" id="3.40.50.1380:FF:000001">
    <property type="entry name" value="Bifunctional purine biosynthesis protein PurH"/>
    <property type="match status" value="1"/>
</dbReference>
<dbReference type="Gene3D" id="3.40.140.20">
    <property type="match status" value="2"/>
</dbReference>